<dbReference type="InterPro" id="IPR036909">
    <property type="entry name" value="Cyt_c-like_dom_sf"/>
</dbReference>
<evidence type="ECO:0000313" key="8">
    <source>
        <dbReference type="EMBL" id="VAV86295.1"/>
    </source>
</evidence>
<feature type="transmembrane region" description="Helical" evidence="6">
    <location>
        <begin position="244"/>
        <end position="264"/>
    </location>
</feature>
<dbReference type="SUPFAM" id="SSF46626">
    <property type="entry name" value="Cytochrome c"/>
    <property type="match status" value="2"/>
</dbReference>
<evidence type="ECO:0000259" key="7">
    <source>
        <dbReference type="PROSITE" id="PS51007"/>
    </source>
</evidence>
<dbReference type="Pfam" id="PF00034">
    <property type="entry name" value="Cytochrom_C"/>
    <property type="match status" value="1"/>
</dbReference>
<evidence type="ECO:0000256" key="3">
    <source>
        <dbReference type="ARBA" id="ARBA00022723"/>
    </source>
</evidence>
<organism evidence="8">
    <name type="scientific">hydrothermal vent metagenome</name>
    <dbReference type="NCBI Taxonomy" id="652676"/>
    <lineage>
        <taxon>unclassified sequences</taxon>
        <taxon>metagenomes</taxon>
        <taxon>ecological metagenomes</taxon>
    </lineage>
</organism>
<keyword evidence="6" id="KW-1133">Transmembrane helix</keyword>
<evidence type="ECO:0000256" key="2">
    <source>
        <dbReference type="ARBA" id="ARBA00022617"/>
    </source>
</evidence>
<dbReference type="Gene3D" id="1.10.760.10">
    <property type="entry name" value="Cytochrome c-like domain"/>
    <property type="match status" value="2"/>
</dbReference>
<dbReference type="PROSITE" id="PS51007">
    <property type="entry name" value="CYTC"/>
    <property type="match status" value="2"/>
</dbReference>
<name>A0A3B0RRV9_9ZZZZ</name>
<accession>A0A3B0RRV9</accession>
<dbReference type="PANTHER" id="PTHR37823:SF1">
    <property type="entry name" value="CYTOCHROME C-553-LIKE"/>
    <property type="match status" value="1"/>
</dbReference>
<sequence>MVSKTSTSFLFIFFLFSGLSMNAQDGESLFKSTCAACHKTTSKKLVGPGLANLHEKRSKEWFKKFVTSSQSFINSGDADALKIFEEFNKIVMPDQIFSDTELNAIWDYIKSESPAQTNGDNIETVEEADLPFEPTKEDMLIGQDLFSGKQRFVNGGPSCISCHNVRKDNFIAGGGLAVDLTDVYERLKKEGVEGMITGLPFPQMKSSYQNHKVTEEETTQLVAFLKDVSEQRFYQGITSYKNRLLLWGLSGAVILMGIFPLFWYKRKKNSVNKRIYERQIKSRN</sequence>
<keyword evidence="3" id="KW-0479">Metal-binding</keyword>
<proteinExistence type="predicted"/>
<dbReference type="AlphaFoldDB" id="A0A3B0RRV9"/>
<dbReference type="InterPro" id="IPR051811">
    <property type="entry name" value="Cytochrome_c550/c551-like"/>
</dbReference>
<keyword evidence="5" id="KW-0408">Iron</keyword>
<dbReference type="GO" id="GO:0020037">
    <property type="term" value="F:heme binding"/>
    <property type="evidence" value="ECO:0007669"/>
    <property type="project" value="InterPro"/>
</dbReference>
<keyword evidence="6" id="KW-0472">Membrane</keyword>
<evidence type="ECO:0000256" key="5">
    <source>
        <dbReference type="ARBA" id="ARBA00023004"/>
    </source>
</evidence>
<reference evidence="8" key="1">
    <citation type="submission" date="2018-06" db="EMBL/GenBank/DDBJ databases">
        <authorList>
            <person name="Zhirakovskaya E."/>
        </authorList>
    </citation>
    <scope>NUCLEOTIDE SEQUENCE</scope>
</reference>
<keyword evidence="4" id="KW-0249">Electron transport</keyword>
<keyword evidence="1" id="KW-0813">Transport</keyword>
<protein>
    <recommendedName>
        <fullName evidence="7">Cytochrome c domain-containing protein</fullName>
    </recommendedName>
</protein>
<keyword evidence="6" id="KW-0812">Transmembrane</keyword>
<dbReference type="PANTHER" id="PTHR37823">
    <property type="entry name" value="CYTOCHROME C-553-LIKE"/>
    <property type="match status" value="1"/>
</dbReference>
<dbReference type="GO" id="GO:0046872">
    <property type="term" value="F:metal ion binding"/>
    <property type="evidence" value="ECO:0007669"/>
    <property type="project" value="UniProtKB-KW"/>
</dbReference>
<feature type="domain" description="Cytochrome c" evidence="7">
    <location>
        <begin position="137"/>
        <end position="229"/>
    </location>
</feature>
<gene>
    <name evidence="8" type="ORF">MNBD_BACTEROID02-1820</name>
</gene>
<evidence type="ECO:0000256" key="1">
    <source>
        <dbReference type="ARBA" id="ARBA00022448"/>
    </source>
</evidence>
<dbReference type="InterPro" id="IPR009056">
    <property type="entry name" value="Cyt_c-like_dom"/>
</dbReference>
<dbReference type="EMBL" id="UOEB01000321">
    <property type="protein sequence ID" value="VAV86295.1"/>
    <property type="molecule type" value="Genomic_DNA"/>
</dbReference>
<evidence type="ECO:0000256" key="4">
    <source>
        <dbReference type="ARBA" id="ARBA00022982"/>
    </source>
</evidence>
<feature type="domain" description="Cytochrome c" evidence="7">
    <location>
        <begin position="21"/>
        <end position="113"/>
    </location>
</feature>
<keyword evidence="2" id="KW-0349">Heme</keyword>
<dbReference type="GO" id="GO:0009055">
    <property type="term" value="F:electron transfer activity"/>
    <property type="evidence" value="ECO:0007669"/>
    <property type="project" value="InterPro"/>
</dbReference>
<evidence type="ECO:0000256" key="6">
    <source>
        <dbReference type="SAM" id="Phobius"/>
    </source>
</evidence>